<gene>
    <name evidence="1" type="ORF">Focb16_v011241</name>
</gene>
<evidence type="ECO:0000313" key="2">
    <source>
        <dbReference type="Proteomes" id="UP000320707"/>
    </source>
</evidence>
<comment type="caution">
    <text evidence="1">The sequence shown here is derived from an EMBL/GenBank/DDBJ whole genome shotgun (WGS) entry which is preliminary data.</text>
</comment>
<sequence length="111" mass="12180">MKLSKLLLQLVHAVMDHFANINDLLLRLAQGPHLRGSLIHLVKGGLRIPETPVQFWIRSSTIADVAIDVDRVLGEGEDLHCIAEKAPPKEGSFSARLCSENLSSIFSSVLN</sequence>
<protein>
    <submittedName>
        <fullName evidence="1">Uncharacterized protein</fullName>
    </submittedName>
</protein>
<proteinExistence type="predicted"/>
<name>A0A559L1V1_FUSOC</name>
<reference evidence="1 2" key="1">
    <citation type="journal article" date="2019" name="Microbiol. Resour. Announc.">
        <title>High-quality draft genome sequence of Fusarium oxysporum f. sp. cubense strain 160527, a causal agent of Panama disease.</title>
        <authorList>
            <person name="Asai S."/>
            <person name="Ayukawa Y."/>
            <person name="Gan P."/>
            <person name="Masuda S."/>
            <person name="Komatsu K."/>
            <person name="Shirasu K."/>
            <person name="Arie T."/>
        </authorList>
    </citation>
    <scope>NUCLEOTIDE SEQUENCE [LARGE SCALE GENOMIC DNA]</scope>
    <source>
        <strain evidence="1 2">160527</strain>
    </source>
</reference>
<evidence type="ECO:0000313" key="1">
    <source>
        <dbReference type="EMBL" id="TVY66695.1"/>
    </source>
</evidence>
<dbReference type="EMBL" id="SRMI01000007">
    <property type="protein sequence ID" value="TVY66695.1"/>
    <property type="molecule type" value="Genomic_DNA"/>
</dbReference>
<dbReference type="AlphaFoldDB" id="A0A559L1V1"/>
<dbReference type="Proteomes" id="UP000320707">
    <property type="component" value="Unassembled WGS sequence"/>
</dbReference>
<accession>A0A559L1V1</accession>
<organism evidence="1 2">
    <name type="scientific">Fusarium oxysporum f. sp. cubense</name>
    <dbReference type="NCBI Taxonomy" id="61366"/>
    <lineage>
        <taxon>Eukaryota</taxon>
        <taxon>Fungi</taxon>
        <taxon>Dikarya</taxon>
        <taxon>Ascomycota</taxon>
        <taxon>Pezizomycotina</taxon>
        <taxon>Sordariomycetes</taxon>
        <taxon>Hypocreomycetidae</taxon>
        <taxon>Hypocreales</taxon>
        <taxon>Nectriaceae</taxon>
        <taxon>Fusarium</taxon>
        <taxon>Fusarium oxysporum species complex</taxon>
    </lineage>
</organism>